<evidence type="ECO:0000256" key="4">
    <source>
        <dbReference type="SAM" id="Coils"/>
    </source>
</evidence>
<evidence type="ECO:0000256" key="3">
    <source>
        <dbReference type="ARBA" id="ARBA00022840"/>
    </source>
</evidence>
<evidence type="ECO:0000256" key="2">
    <source>
        <dbReference type="ARBA" id="ARBA00022741"/>
    </source>
</evidence>
<dbReference type="InterPro" id="IPR027417">
    <property type="entry name" value="P-loop_NTPase"/>
</dbReference>
<dbReference type="InterPro" id="IPR017871">
    <property type="entry name" value="ABC_transporter-like_CS"/>
</dbReference>
<dbReference type="Gene3D" id="3.40.50.300">
    <property type="entry name" value="P-loop containing nucleotide triphosphate hydrolases"/>
    <property type="match status" value="2"/>
</dbReference>
<dbReference type="Proteomes" id="UP000242864">
    <property type="component" value="Chromosome"/>
</dbReference>
<dbReference type="InterPro" id="IPR037118">
    <property type="entry name" value="Val-tRNA_synth_C_sf"/>
</dbReference>
<dbReference type="FunFam" id="3.40.50.300:FF:000011">
    <property type="entry name" value="Putative ABC transporter ATP-binding component"/>
    <property type="match status" value="1"/>
</dbReference>
<evidence type="ECO:0000256" key="1">
    <source>
        <dbReference type="ARBA" id="ARBA00022737"/>
    </source>
</evidence>
<dbReference type="GO" id="GO:0003677">
    <property type="term" value="F:DNA binding"/>
    <property type="evidence" value="ECO:0007669"/>
    <property type="project" value="InterPro"/>
</dbReference>
<dbReference type="PANTHER" id="PTHR42855">
    <property type="entry name" value="ABC TRANSPORTER ATP-BINDING SUBUNIT"/>
    <property type="match status" value="1"/>
</dbReference>
<keyword evidence="1" id="KW-0677">Repeat</keyword>
<evidence type="ECO:0000313" key="6">
    <source>
        <dbReference type="EMBL" id="ARJ50220.1"/>
    </source>
</evidence>
<dbReference type="CDD" id="cd03221">
    <property type="entry name" value="ABCF_EF-3"/>
    <property type="match status" value="2"/>
</dbReference>
<dbReference type="GO" id="GO:0005524">
    <property type="term" value="F:ATP binding"/>
    <property type="evidence" value="ECO:0007669"/>
    <property type="project" value="UniProtKB-KW"/>
</dbReference>
<reference evidence="6 7" key="1">
    <citation type="submission" date="2017-04" db="EMBL/GenBank/DDBJ databases">
        <authorList>
            <person name="Veseli I.A."/>
            <person name="Tang C."/>
            <person name="Pombert J.-F."/>
        </authorList>
    </citation>
    <scope>NUCLEOTIDE SEQUENCE [LARGE SCALE GENOMIC DNA]</scope>
    <source>
        <strain evidence="6 7">ATCC 700373</strain>
    </source>
</reference>
<dbReference type="InterPro" id="IPR032781">
    <property type="entry name" value="ABC_tran_Xtn"/>
</dbReference>
<protein>
    <submittedName>
        <fullName evidence="6">ABC transporter ATP-binding protein</fullName>
    </submittedName>
</protein>
<dbReference type="Pfam" id="PF00005">
    <property type="entry name" value="ABC_tran"/>
    <property type="match status" value="2"/>
</dbReference>
<name>A0AAC9WIQ1_9STAP</name>
<feature type="domain" description="ABC transporter" evidence="5">
    <location>
        <begin position="4"/>
        <end position="263"/>
    </location>
</feature>
<feature type="domain" description="ABC transporter" evidence="5">
    <location>
        <begin position="325"/>
        <end position="543"/>
    </location>
</feature>
<keyword evidence="4" id="KW-0175">Coiled coil</keyword>
<proteinExistence type="predicted"/>
<sequence length="652" mass="75427">MILMQLSQITKSFDGETIFEGVHFEIKTGERIGIVGRNGAGKSTLMKIIAEVEPYDSGHISKIKGLKIGYLTQQMTLNTQNSVLEEMARPFEEVKTIGQRMQDEADWLAAHADHYESDAYQAHIAKYEQLSNQFEQQDGYQYESKIKTVLNGLGFSTTDYHRPIQDFSGGQKTRLALAQMLLSEPDILLLDEPTNHLDMATTEWLEDYLKYFKGAIVIISHDRFFLDKIVTQIYDVSLGEVKHYVGNYAKFITLRDQYYQKRLSEYERQQGEIKRLETFVEKNITRASTSGMAKSRRKMLERMVRIEKPMLDARSANIQFDFDRNTGNDVMRIQDLVIGYDAAITAPIHFEINKGDHIGVIGPNGIGKSTLIKTLAQRLRPLSGQIVEGANLKVGYYDQKQAEFRSNQSLLDYVWNQYPQMPEKDIRGVLGRFLFTQNDVLKIINDLSGGEKARLQLALLMLERNNVLILDEPTNHLDIDSKEMLEQALKNFAGTLIFVSHDRYFINQLANRIFDLNAHGGQLYLGDYQYYLEKLEQQKAIAAYEKQHESVAHKSEQSTSQHLYQDQKKLQREKRKLERQIESEEQKITELEARLEAIDYEMTDEKVMHDYEKTQMLAEERLTIEQSLEQIMANWENLQSELALYEEKSQEL</sequence>
<dbReference type="PROSITE" id="PS50893">
    <property type="entry name" value="ABC_TRANSPORTER_2"/>
    <property type="match status" value="2"/>
</dbReference>
<dbReference type="SUPFAM" id="SSF52540">
    <property type="entry name" value="P-loop containing nucleoside triphosphate hydrolases"/>
    <property type="match status" value="2"/>
</dbReference>
<keyword evidence="3 6" id="KW-0067">ATP-binding</keyword>
<evidence type="ECO:0000313" key="7">
    <source>
        <dbReference type="Proteomes" id="UP000242864"/>
    </source>
</evidence>
<dbReference type="Gene3D" id="1.10.287.380">
    <property type="entry name" value="Valyl-tRNA synthetase, C-terminal domain"/>
    <property type="match status" value="1"/>
</dbReference>
<feature type="coiled-coil region" evidence="4">
    <location>
        <begin position="560"/>
        <end position="601"/>
    </location>
</feature>
<accession>A0AAC9WIQ1</accession>
<dbReference type="SMART" id="SM00382">
    <property type="entry name" value="AAA"/>
    <property type="match status" value="2"/>
</dbReference>
<dbReference type="KEGG" id="slz:B5P37_02230"/>
<evidence type="ECO:0000259" key="5">
    <source>
        <dbReference type="PROSITE" id="PS50893"/>
    </source>
</evidence>
<dbReference type="RefSeq" id="WP_085236674.1">
    <property type="nucleotide sequence ID" value="NZ_CP020773.1"/>
</dbReference>
<dbReference type="EMBL" id="CP020773">
    <property type="protein sequence ID" value="ARJ50220.1"/>
    <property type="molecule type" value="Genomic_DNA"/>
</dbReference>
<dbReference type="AlphaFoldDB" id="A0AAC9WIQ1"/>
<dbReference type="GO" id="GO:0016887">
    <property type="term" value="F:ATP hydrolysis activity"/>
    <property type="evidence" value="ECO:0007669"/>
    <property type="project" value="InterPro"/>
</dbReference>
<dbReference type="InterPro" id="IPR003439">
    <property type="entry name" value="ABC_transporter-like_ATP-bd"/>
</dbReference>
<dbReference type="Pfam" id="PF12848">
    <property type="entry name" value="ABC_tran_Xtn"/>
    <property type="match status" value="1"/>
</dbReference>
<dbReference type="PANTHER" id="PTHR42855:SF2">
    <property type="entry name" value="DRUG RESISTANCE ABC TRANSPORTER,ATP-BINDING PROTEIN"/>
    <property type="match status" value="1"/>
</dbReference>
<keyword evidence="7" id="KW-1185">Reference proteome</keyword>
<dbReference type="FunFam" id="3.40.50.300:FF:000309">
    <property type="entry name" value="ABC transporter ATP-binding protein"/>
    <property type="match status" value="1"/>
</dbReference>
<dbReference type="InterPro" id="IPR051309">
    <property type="entry name" value="ABCF_ATPase"/>
</dbReference>
<dbReference type="PROSITE" id="PS00211">
    <property type="entry name" value="ABC_TRANSPORTER_1"/>
    <property type="match status" value="2"/>
</dbReference>
<organism evidence="6 7">
    <name type="scientific">Staphylococcus lutrae</name>
    <dbReference type="NCBI Taxonomy" id="155085"/>
    <lineage>
        <taxon>Bacteria</taxon>
        <taxon>Bacillati</taxon>
        <taxon>Bacillota</taxon>
        <taxon>Bacilli</taxon>
        <taxon>Bacillales</taxon>
        <taxon>Staphylococcaceae</taxon>
        <taxon>Staphylococcus</taxon>
    </lineage>
</organism>
<keyword evidence="2" id="KW-0547">Nucleotide-binding</keyword>
<gene>
    <name evidence="6" type="ORF">B5P37_02230</name>
</gene>
<dbReference type="InterPro" id="IPR003593">
    <property type="entry name" value="AAA+_ATPase"/>
</dbReference>